<dbReference type="SUPFAM" id="SSF46955">
    <property type="entry name" value="Putative DNA-binding domain"/>
    <property type="match status" value="1"/>
</dbReference>
<evidence type="ECO:0008006" key="2">
    <source>
        <dbReference type="Google" id="ProtNLM"/>
    </source>
</evidence>
<sequence>MMGRKPKPRVDRMRLDWVYVGAKEAAALAEVSANTIQRWIASGELVWVRLDGERCNGRPRNLYRLDKVLTLARRVRR</sequence>
<evidence type="ECO:0000313" key="1">
    <source>
        <dbReference type="EMBL" id="KKN37001.1"/>
    </source>
</evidence>
<protein>
    <recommendedName>
        <fullName evidence="2">Helix-turn-helix domain-containing protein</fullName>
    </recommendedName>
</protein>
<dbReference type="AlphaFoldDB" id="A0A0F9SJ78"/>
<dbReference type="InterPro" id="IPR009061">
    <property type="entry name" value="DNA-bd_dom_put_sf"/>
</dbReference>
<comment type="caution">
    <text evidence="1">The sequence shown here is derived from an EMBL/GenBank/DDBJ whole genome shotgun (WGS) entry which is preliminary data.</text>
</comment>
<name>A0A0F9SJ78_9ZZZZ</name>
<gene>
    <name evidence="1" type="ORF">LCGC14_0768120</name>
</gene>
<accession>A0A0F9SJ78</accession>
<reference evidence="1" key="1">
    <citation type="journal article" date="2015" name="Nature">
        <title>Complex archaea that bridge the gap between prokaryotes and eukaryotes.</title>
        <authorList>
            <person name="Spang A."/>
            <person name="Saw J.H."/>
            <person name="Jorgensen S.L."/>
            <person name="Zaremba-Niedzwiedzka K."/>
            <person name="Martijn J."/>
            <person name="Lind A.E."/>
            <person name="van Eijk R."/>
            <person name="Schleper C."/>
            <person name="Guy L."/>
            <person name="Ettema T.J."/>
        </authorList>
    </citation>
    <scope>NUCLEOTIDE SEQUENCE</scope>
</reference>
<proteinExistence type="predicted"/>
<organism evidence="1">
    <name type="scientific">marine sediment metagenome</name>
    <dbReference type="NCBI Taxonomy" id="412755"/>
    <lineage>
        <taxon>unclassified sequences</taxon>
        <taxon>metagenomes</taxon>
        <taxon>ecological metagenomes</taxon>
    </lineage>
</organism>
<dbReference type="EMBL" id="LAZR01001928">
    <property type="protein sequence ID" value="KKN37001.1"/>
    <property type="molecule type" value="Genomic_DNA"/>
</dbReference>